<organism evidence="1 2">
    <name type="scientific">Enterococcus faecium</name>
    <name type="common">Streptococcus faecium</name>
    <dbReference type="NCBI Taxonomy" id="1352"/>
    <lineage>
        <taxon>Bacteria</taxon>
        <taxon>Bacillati</taxon>
        <taxon>Bacillota</taxon>
        <taxon>Bacilli</taxon>
        <taxon>Lactobacillales</taxon>
        <taxon>Enterococcaceae</taxon>
        <taxon>Enterococcus</taxon>
    </lineage>
</organism>
<dbReference type="AlphaFoldDB" id="A0A132P8W8"/>
<dbReference type="InterPro" id="IPR048477">
    <property type="entry name" value="YceM-like_C"/>
</dbReference>
<dbReference type="Gene3D" id="3.30.360.10">
    <property type="entry name" value="Dihydrodipicolinate Reductase, domain 2"/>
    <property type="match status" value="1"/>
</dbReference>
<reference evidence="1 2" key="1">
    <citation type="submission" date="2016-01" db="EMBL/GenBank/DDBJ databases">
        <title>Molecular Mechanisms for transfer of large genomic segments between Enterococcus faecium strains.</title>
        <authorList>
            <person name="Garcia-Solache M.A."/>
            <person name="Lebreton F."/>
            <person name="Mclaughlin R.E."/>
            <person name="Whiteaker J.D."/>
            <person name="Gilmore M.S."/>
            <person name="Rice L.B."/>
        </authorList>
    </citation>
    <scope>NUCLEOTIDE SEQUENCE [LARGE SCALE GENOMIC DNA]</scope>
    <source>
        <strain evidence="1 2">D344RRF x C68</strain>
    </source>
</reference>
<dbReference type="PANTHER" id="PTHR43708:SF4">
    <property type="entry name" value="OXIDOREDUCTASE YCEM-RELATED"/>
    <property type="match status" value="1"/>
</dbReference>
<dbReference type="SUPFAM" id="SSF51735">
    <property type="entry name" value="NAD(P)-binding Rossmann-fold domains"/>
    <property type="match status" value="1"/>
</dbReference>
<dbReference type="Proteomes" id="UP000070452">
    <property type="component" value="Unassembled WGS sequence"/>
</dbReference>
<gene>
    <name evidence="1" type="ORF">AWT83_08020</name>
</gene>
<dbReference type="PATRIC" id="fig|1352.724.peg.605"/>
<protein>
    <submittedName>
        <fullName evidence="1">Oxidoreductase</fullName>
    </submittedName>
</protein>
<accession>A0A132P8W8</accession>
<dbReference type="PANTHER" id="PTHR43708">
    <property type="entry name" value="CONSERVED EXPRESSED OXIDOREDUCTASE (EUROFUNG)"/>
    <property type="match status" value="1"/>
</dbReference>
<dbReference type="InterPro" id="IPR051317">
    <property type="entry name" value="Gfo/Idh/MocA_oxidoreduct"/>
</dbReference>
<dbReference type="InterPro" id="IPR036291">
    <property type="entry name" value="NAD(P)-bd_dom_sf"/>
</dbReference>
<evidence type="ECO:0000313" key="1">
    <source>
        <dbReference type="EMBL" id="KWX18412.1"/>
    </source>
</evidence>
<name>A0A132P8W8_ENTFC</name>
<dbReference type="Pfam" id="PF01408">
    <property type="entry name" value="GFO_IDH_MocA"/>
    <property type="match status" value="1"/>
</dbReference>
<dbReference type="RefSeq" id="WP_002317945.1">
    <property type="nucleotide sequence ID" value="NZ_AP019394.1"/>
</dbReference>
<dbReference type="Gene3D" id="3.40.50.720">
    <property type="entry name" value="NAD(P)-binding Rossmann-like Domain"/>
    <property type="match status" value="1"/>
</dbReference>
<comment type="caution">
    <text evidence="1">The sequence shown here is derived from an EMBL/GenBank/DDBJ whole genome shotgun (WGS) entry which is preliminary data.</text>
</comment>
<proteinExistence type="predicted"/>
<dbReference type="InterPro" id="IPR000683">
    <property type="entry name" value="Gfo/Idh/MocA-like_OxRdtase_N"/>
</dbReference>
<evidence type="ECO:0000313" key="2">
    <source>
        <dbReference type="Proteomes" id="UP000070452"/>
    </source>
</evidence>
<dbReference type="SUPFAM" id="SSF55347">
    <property type="entry name" value="Glyceraldehyde-3-phosphate dehydrogenase-like, C-terminal domain"/>
    <property type="match status" value="1"/>
</dbReference>
<dbReference type="GO" id="GO:0000166">
    <property type="term" value="F:nucleotide binding"/>
    <property type="evidence" value="ECO:0007669"/>
    <property type="project" value="InterPro"/>
</dbReference>
<dbReference type="Pfam" id="PF21378">
    <property type="entry name" value="YceM-like_C"/>
    <property type="match status" value="1"/>
</dbReference>
<sequence>MKIGVIGVGNIAEKAYLPTYAKKQGTLDFYFATRNKETKERIQKEYGFQHLYETIDELLEEKIEACMIHAATKVHYELAKKCLENGIHVYIDKPLSVHLNEVRELQELADKNQKILMIGFNRRFAPMVEELKRIPDKRLIHLQKNRIAAKGTTEFVLYDLFLHLIDTAVYLLDEPILRTKYQIRETKEFLEYAILQLETQNQTAILTMDLASGANIEKYQVTSKNGTYEVNDLTQLVIQDADGKKVKEFGDWTNTLVKRGFEPMVEAFFSQIRLGKSETEMLKQKEVVRSHELCEEVLKDHYRHQL</sequence>
<dbReference type="EMBL" id="LRHK01000001">
    <property type="protein sequence ID" value="KWX18412.1"/>
    <property type="molecule type" value="Genomic_DNA"/>
</dbReference>